<accession>A0AAD5GQ10</accession>
<sequence length="41" mass="4991">MSESEEVLHRKREIRRPRKGLSQCFDVCSDEKKMNTWKSHK</sequence>
<name>A0AAD5GQ10_AMBAR</name>
<gene>
    <name evidence="1" type="ORF">M8C21_009955</name>
</gene>
<evidence type="ECO:0000313" key="1">
    <source>
        <dbReference type="EMBL" id="KAI7749049.1"/>
    </source>
</evidence>
<organism evidence="1 2">
    <name type="scientific">Ambrosia artemisiifolia</name>
    <name type="common">Common ragweed</name>
    <dbReference type="NCBI Taxonomy" id="4212"/>
    <lineage>
        <taxon>Eukaryota</taxon>
        <taxon>Viridiplantae</taxon>
        <taxon>Streptophyta</taxon>
        <taxon>Embryophyta</taxon>
        <taxon>Tracheophyta</taxon>
        <taxon>Spermatophyta</taxon>
        <taxon>Magnoliopsida</taxon>
        <taxon>eudicotyledons</taxon>
        <taxon>Gunneridae</taxon>
        <taxon>Pentapetalae</taxon>
        <taxon>asterids</taxon>
        <taxon>campanulids</taxon>
        <taxon>Asterales</taxon>
        <taxon>Asteraceae</taxon>
        <taxon>Asteroideae</taxon>
        <taxon>Heliantheae alliance</taxon>
        <taxon>Heliantheae</taxon>
        <taxon>Ambrosia</taxon>
    </lineage>
</organism>
<comment type="caution">
    <text evidence="1">The sequence shown here is derived from an EMBL/GenBank/DDBJ whole genome shotgun (WGS) entry which is preliminary data.</text>
</comment>
<keyword evidence="2" id="KW-1185">Reference proteome</keyword>
<dbReference type="EMBL" id="JAMZMK010006417">
    <property type="protein sequence ID" value="KAI7749049.1"/>
    <property type="molecule type" value="Genomic_DNA"/>
</dbReference>
<evidence type="ECO:0000313" key="2">
    <source>
        <dbReference type="Proteomes" id="UP001206925"/>
    </source>
</evidence>
<protein>
    <submittedName>
        <fullName evidence="1">Uncharacterized protein</fullName>
    </submittedName>
</protein>
<dbReference type="Proteomes" id="UP001206925">
    <property type="component" value="Unassembled WGS sequence"/>
</dbReference>
<dbReference type="AlphaFoldDB" id="A0AAD5GQ10"/>
<reference evidence="1" key="1">
    <citation type="submission" date="2022-06" db="EMBL/GenBank/DDBJ databases">
        <title>Uncovering the hologenomic basis of an extraordinary plant invasion.</title>
        <authorList>
            <person name="Bieker V.C."/>
            <person name="Martin M.D."/>
            <person name="Gilbert T."/>
            <person name="Hodgins K."/>
            <person name="Battlay P."/>
            <person name="Petersen B."/>
            <person name="Wilson J."/>
        </authorList>
    </citation>
    <scope>NUCLEOTIDE SEQUENCE</scope>
    <source>
        <strain evidence="1">AA19_3_7</strain>
        <tissue evidence="1">Leaf</tissue>
    </source>
</reference>
<proteinExistence type="predicted"/>